<sequence length="287" mass="30430">MAWEFTDDRGVTVRSEHRPRRVAAYLRAGAVLADLGVRPVAVFGSGHDGERPDPAKWGADAPADVPYLGPSGALDEERLLSEGPELIVDVTYDGKHAYAVDDGTAERAHLPVIALSVAGEVPQARLLERFAELAVALGGRAEEGAERLVAAEERLAAAARRAPGVRVLALSPAGPEKVHLARPSAWPELRRLADLGVRLTDPGEEGGVNWRTTAWDKAVGLTPNLVLSDARSNAEQPRTPAGSAAWRTLTADAPVLPWNPELPCSRRATAAFLEEVAEALEGLAGPV</sequence>
<dbReference type="AlphaFoldDB" id="A0A380MQ90"/>
<evidence type="ECO:0000313" key="2">
    <source>
        <dbReference type="Proteomes" id="UP000254150"/>
    </source>
</evidence>
<organism evidence="1 2">
    <name type="scientific">Streptomyces griseus</name>
    <dbReference type="NCBI Taxonomy" id="1911"/>
    <lineage>
        <taxon>Bacteria</taxon>
        <taxon>Bacillati</taxon>
        <taxon>Actinomycetota</taxon>
        <taxon>Actinomycetes</taxon>
        <taxon>Kitasatosporales</taxon>
        <taxon>Streptomycetaceae</taxon>
        <taxon>Streptomyces</taxon>
    </lineage>
</organism>
<proteinExistence type="predicted"/>
<dbReference type="Proteomes" id="UP000254150">
    <property type="component" value="Unassembled WGS sequence"/>
</dbReference>
<protein>
    <submittedName>
        <fullName evidence="1">Periplasmic binding protein</fullName>
    </submittedName>
</protein>
<reference evidence="1 2" key="1">
    <citation type="submission" date="2018-06" db="EMBL/GenBank/DDBJ databases">
        <authorList>
            <consortium name="Pathogen Informatics"/>
            <person name="Doyle S."/>
        </authorList>
    </citation>
    <scope>NUCLEOTIDE SEQUENCE [LARGE SCALE GENOMIC DNA]</scope>
    <source>
        <strain evidence="1 2">NCTC7807</strain>
    </source>
</reference>
<dbReference type="Gene3D" id="3.40.50.1980">
    <property type="entry name" value="Nitrogenase molybdenum iron protein domain"/>
    <property type="match status" value="2"/>
</dbReference>
<gene>
    <name evidence="1" type="ORF">NCTC7807_01037</name>
</gene>
<dbReference type="RefSeq" id="WP_115067976.1">
    <property type="nucleotide sequence ID" value="NZ_UHID01000001.1"/>
</dbReference>
<name>A0A380MQ90_STRGR</name>
<dbReference type="GeneID" id="95068599"/>
<accession>A0A380MQ90</accession>
<evidence type="ECO:0000313" key="1">
    <source>
        <dbReference type="EMBL" id="SUO94779.1"/>
    </source>
</evidence>
<dbReference type="EMBL" id="UHID01000001">
    <property type="protein sequence ID" value="SUO94779.1"/>
    <property type="molecule type" value="Genomic_DNA"/>
</dbReference>
<dbReference type="SUPFAM" id="SSF53807">
    <property type="entry name" value="Helical backbone' metal receptor"/>
    <property type="match status" value="1"/>
</dbReference>